<dbReference type="Proteomes" id="UP000182486">
    <property type="component" value="Unassembled WGS sequence"/>
</dbReference>
<dbReference type="AlphaFoldDB" id="A0A1K0FIK7"/>
<evidence type="ECO:0000313" key="4">
    <source>
        <dbReference type="Proteomes" id="UP000182486"/>
    </source>
</evidence>
<evidence type="ECO:0000313" key="3">
    <source>
        <dbReference type="EMBL" id="OJF12687.1"/>
    </source>
</evidence>
<organism evidence="3 4">
    <name type="scientific">Couchioplanes caeruleus subsp. caeruleus</name>
    <dbReference type="NCBI Taxonomy" id="56427"/>
    <lineage>
        <taxon>Bacteria</taxon>
        <taxon>Bacillati</taxon>
        <taxon>Actinomycetota</taxon>
        <taxon>Actinomycetes</taxon>
        <taxon>Micromonosporales</taxon>
        <taxon>Micromonosporaceae</taxon>
        <taxon>Couchioplanes</taxon>
    </lineage>
</organism>
<accession>A0A1K0FIK7</accession>
<sequence length="74" mass="7756">MTRTSRRHLLGRKAQRRTGPVGKALVVGAVAAAGVITVAARKRSSHRVRGVTTETATEPVSVTTGTSAERESMA</sequence>
<evidence type="ECO:0000256" key="2">
    <source>
        <dbReference type="SAM" id="Phobius"/>
    </source>
</evidence>
<keyword evidence="4" id="KW-1185">Reference proteome</keyword>
<feature type="transmembrane region" description="Helical" evidence="2">
    <location>
        <begin position="21"/>
        <end position="40"/>
    </location>
</feature>
<feature type="compositionally biased region" description="Polar residues" evidence="1">
    <location>
        <begin position="52"/>
        <end position="67"/>
    </location>
</feature>
<proteinExistence type="predicted"/>
<comment type="caution">
    <text evidence="3">The sequence shown here is derived from an EMBL/GenBank/DDBJ whole genome shotgun (WGS) entry which is preliminary data.</text>
</comment>
<reference evidence="3 4" key="1">
    <citation type="submission" date="2016-09" db="EMBL/GenBank/DDBJ databases">
        <title>Couchioplanes caeruleus draft genome sequence.</title>
        <authorList>
            <person name="Sheehan J."/>
            <person name="Caffrey P."/>
        </authorList>
    </citation>
    <scope>NUCLEOTIDE SEQUENCE [LARGE SCALE GENOMIC DNA]</scope>
    <source>
        <strain evidence="3 4">DSM 43634</strain>
    </source>
</reference>
<keyword evidence="2" id="KW-0472">Membrane</keyword>
<keyword evidence="2" id="KW-0812">Transmembrane</keyword>
<keyword evidence="2" id="KW-1133">Transmembrane helix</keyword>
<evidence type="ECO:0000256" key="1">
    <source>
        <dbReference type="SAM" id="MobiDB-lite"/>
    </source>
</evidence>
<name>A0A1K0FIK7_9ACTN</name>
<gene>
    <name evidence="3" type="ORF">BG844_19330</name>
</gene>
<dbReference type="EMBL" id="MEIA01000204">
    <property type="protein sequence ID" value="OJF12687.1"/>
    <property type="molecule type" value="Genomic_DNA"/>
</dbReference>
<dbReference type="RefSeq" id="WP_071806737.1">
    <property type="nucleotide sequence ID" value="NZ_MEIA01000204.1"/>
</dbReference>
<protein>
    <submittedName>
        <fullName evidence="3">Uncharacterized protein</fullName>
    </submittedName>
</protein>
<feature type="region of interest" description="Disordered" evidence="1">
    <location>
        <begin position="45"/>
        <end position="74"/>
    </location>
</feature>